<gene>
    <name evidence="1" type="ORF">HSR122_2333</name>
</gene>
<dbReference type="AlphaFoldDB" id="A0A897NBE3"/>
<keyword evidence="2" id="KW-1185">Reference proteome</keyword>
<reference evidence="1 2" key="1">
    <citation type="submission" date="2020-11" db="EMBL/GenBank/DDBJ databases">
        <title>Carbohydrate-dependent, anaerobic sulfur respiration: A novel catabolism in halophilic archaea.</title>
        <authorList>
            <person name="Sorokin D.Y."/>
            <person name="Messina E."/>
            <person name="Smedile F."/>
            <person name="La Cono V."/>
            <person name="Hallsworth J.E."/>
            <person name="Yakimov M.M."/>
        </authorList>
    </citation>
    <scope>NUCLEOTIDE SEQUENCE [LARGE SCALE GENOMIC DNA]</scope>
    <source>
        <strain evidence="1 2">HSR12-2</strain>
    </source>
</reference>
<evidence type="ECO:0000313" key="1">
    <source>
        <dbReference type="EMBL" id="QSG09711.1"/>
    </source>
</evidence>
<dbReference type="EMBL" id="CP064788">
    <property type="protein sequence ID" value="QSG09711.1"/>
    <property type="molecule type" value="Genomic_DNA"/>
</dbReference>
<proteinExistence type="predicted"/>
<accession>A0A897NBE3</accession>
<protein>
    <submittedName>
        <fullName evidence="1">Uncharacterized protein</fullName>
    </submittedName>
</protein>
<organism evidence="1 2">
    <name type="scientific">Halapricum desulfuricans</name>
    <dbReference type="NCBI Taxonomy" id="2841257"/>
    <lineage>
        <taxon>Archaea</taxon>
        <taxon>Methanobacteriati</taxon>
        <taxon>Methanobacteriota</taxon>
        <taxon>Stenosarchaea group</taxon>
        <taxon>Halobacteria</taxon>
        <taxon>Halobacteriales</taxon>
        <taxon>Haloarculaceae</taxon>
        <taxon>Halapricum</taxon>
    </lineage>
</organism>
<dbReference type="Proteomes" id="UP000662973">
    <property type="component" value="Chromosome"/>
</dbReference>
<name>A0A897NBE3_9EURY</name>
<dbReference type="KEGG" id="hds:HSR122_2333"/>
<evidence type="ECO:0000313" key="2">
    <source>
        <dbReference type="Proteomes" id="UP000662973"/>
    </source>
</evidence>
<sequence>MYDEFQNDVPVKRHVAYRVRRESSVLLVENRQGDCPRNQRGKPIAGSRRFSFVLSATRS</sequence>